<keyword evidence="4" id="KW-1185">Reference proteome</keyword>
<evidence type="ECO:0000256" key="1">
    <source>
        <dbReference type="SAM" id="MobiDB-lite"/>
    </source>
</evidence>
<gene>
    <name evidence="3" type="ORF">Nepgr_012503</name>
</gene>
<comment type="caution">
    <text evidence="3">The sequence shown here is derived from an EMBL/GenBank/DDBJ whole genome shotgun (WGS) entry which is preliminary data.</text>
</comment>
<proteinExistence type="predicted"/>
<accession>A0AAD3XMV0</accession>
<keyword evidence="2" id="KW-1133">Transmembrane helix</keyword>
<evidence type="ECO:0000313" key="4">
    <source>
        <dbReference type="Proteomes" id="UP001279734"/>
    </source>
</evidence>
<keyword evidence="2" id="KW-0812">Transmembrane</keyword>
<feature type="region of interest" description="Disordered" evidence="1">
    <location>
        <begin position="1"/>
        <end position="21"/>
    </location>
</feature>
<organism evidence="3 4">
    <name type="scientific">Nepenthes gracilis</name>
    <name type="common">Slender pitcher plant</name>
    <dbReference type="NCBI Taxonomy" id="150966"/>
    <lineage>
        <taxon>Eukaryota</taxon>
        <taxon>Viridiplantae</taxon>
        <taxon>Streptophyta</taxon>
        <taxon>Embryophyta</taxon>
        <taxon>Tracheophyta</taxon>
        <taxon>Spermatophyta</taxon>
        <taxon>Magnoliopsida</taxon>
        <taxon>eudicotyledons</taxon>
        <taxon>Gunneridae</taxon>
        <taxon>Pentapetalae</taxon>
        <taxon>Caryophyllales</taxon>
        <taxon>Nepenthaceae</taxon>
        <taxon>Nepenthes</taxon>
    </lineage>
</organism>
<keyword evidence="2" id="KW-0472">Membrane</keyword>
<dbReference type="EMBL" id="BSYO01000010">
    <property type="protein sequence ID" value="GMH10662.1"/>
    <property type="molecule type" value="Genomic_DNA"/>
</dbReference>
<name>A0AAD3XMV0_NEPGR</name>
<dbReference type="AlphaFoldDB" id="A0AAD3XMV0"/>
<feature type="transmembrane region" description="Helical" evidence="2">
    <location>
        <begin position="63"/>
        <end position="83"/>
    </location>
</feature>
<protein>
    <submittedName>
        <fullName evidence="3">Uncharacterized protein</fullName>
    </submittedName>
</protein>
<sequence>MQTVGSGSPENYGARAKAEAKPVRKWSERDFVTLFFFTVILSYSTKSMTVEAKDVRKGSARDFVTLFFVTVSCLVLALTRLILCI</sequence>
<dbReference type="Proteomes" id="UP001279734">
    <property type="component" value="Unassembled WGS sequence"/>
</dbReference>
<evidence type="ECO:0000313" key="3">
    <source>
        <dbReference type="EMBL" id="GMH10662.1"/>
    </source>
</evidence>
<evidence type="ECO:0000256" key="2">
    <source>
        <dbReference type="SAM" id="Phobius"/>
    </source>
</evidence>
<feature type="transmembrane region" description="Helical" evidence="2">
    <location>
        <begin position="26"/>
        <end position="43"/>
    </location>
</feature>
<reference evidence="3" key="1">
    <citation type="submission" date="2023-05" db="EMBL/GenBank/DDBJ databases">
        <title>Nepenthes gracilis genome sequencing.</title>
        <authorList>
            <person name="Fukushima K."/>
        </authorList>
    </citation>
    <scope>NUCLEOTIDE SEQUENCE</scope>
    <source>
        <strain evidence="3">SING2019-196</strain>
    </source>
</reference>